<organism evidence="8 9">
    <name type="scientific">Candidatus Giovannonibacteria bacterium RIFCSPLOWO2_01_FULL_46_32</name>
    <dbReference type="NCBI Taxonomy" id="1798353"/>
    <lineage>
        <taxon>Bacteria</taxon>
        <taxon>Candidatus Giovannoniibacteriota</taxon>
    </lineage>
</organism>
<feature type="transmembrane region" description="Helical" evidence="6">
    <location>
        <begin position="207"/>
        <end position="226"/>
    </location>
</feature>
<dbReference type="PROSITE" id="PS50005">
    <property type="entry name" value="TPR"/>
    <property type="match status" value="3"/>
</dbReference>
<dbReference type="InterPro" id="IPR051533">
    <property type="entry name" value="WaaL-like"/>
</dbReference>
<evidence type="ECO:0000256" key="3">
    <source>
        <dbReference type="ARBA" id="ARBA00022989"/>
    </source>
</evidence>
<dbReference type="SMART" id="SM00028">
    <property type="entry name" value="TPR"/>
    <property type="match status" value="3"/>
</dbReference>
<dbReference type="Pfam" id="PF13181">
    <property type="entry name" value="TPR_8"/>
    <property type="match status" value="1"/>
</dbReference>
<dbReference type="AlphaFoldDB" id="A0A1F5XGH8"/>
<name>A0A1F5XGH8_9BACT</name>
<evidence type="ECO:0000256" key="2">
    <source>
        <dbReference type="ARBA" id="ARBA00022692"/>
    </source>
</evidence>
<dbReference type="Proteomes" id="UP000177346">
    <property type="component" value="Unassembled WGS sequence"/>
</dbReference>
<dbReference type="SUPFAM" id="SSF48452">
    <property type="entry name" value="TPR-like"/>
    <property type="match status" value="1"/>
</dbReference>
<gene>
    <name evidence="8" type="ORF">A3B19_01160</name>
</gene>
<dbReference type="Pfam" id="PF04932">
    <property type="entry name" value="Wzy_C"/>
    <property type="match status" value="1"/>
</dbReference>
<dbReference type="Gene3D" id="1.25.40.10">
    <property type="entry name" value="Tetratricopeptide repeat domain"/>
    <property type="match status" value="1"/>
</dbReference>
<keyword evidence="5" id="KW-0802">TPR repeat</keyword>
<proteinExistence type="predicted"/>
<sequence length="752" mass="85010">MSQKTIDIIVRIIKVGLCVLPAATLIVGGNFFANVLLPGVGDLFFPFITGKNFFFRMAVEILFALWATAAIFDKKYRPRPSPIFWAVAATMSVLILSTVLGANPYRSFWSNYERMEGLLGHLHLFAYFIMLIGVFKSQTDWRRFFYSGIAVSFIITAYSYLQFMGRLEIHQSDVRLDATLGNSTYLAIYLVFHLFLLAYYFFGEERIWIRSILAFVLIMEVPIVFLTATRGAIIGLMGGTALFGLLLAFIERSRKSKILAFGVIGVVVILAGVFFALKNTSFVDKNYVLKRFADISPQEQTVKSRLTIWGMALDGFKEHPVLGVGLENFNLVFNKYYKARLWPQEPWFDRAHNVFFDWLAQGGALGLIAYLGIFAAAIYTLWKNQSDKFATAAFTSLFAAYFFHNLFVFDNLTSYFIFFSVLGFVQFLASPSGKKPGFLEVSKPGFKELGNRSGAEVFFAKYVAVIFIFIAVLFSLYFLNFKPLFANQRLLDALKGMATDSGNVDKVLADFDRVFELKTFGNGEAREQLAGYANKIAGFNVPMELKVKAAQKAIVEMERQAAENPKDARAHLFLSALYLKIGRIDDALKTLTKARELSPQKQQIYFLLADANITKGDNNKALEILQEAYDLDPTYGESVKNLALVAILNKNEGYAEEILSKVFKNGIVADQNLLTAYARVGNYKKVRDIWLLYIKQEPGNAQYRVNLAATYMQLGERQNAIKELQKAIELNPQFKEQGEYFIEEVRAGRNPR</sequence>
<keyword evidence="2 6" id="KW-0812">Transmembrane</keyword>
<feature type="transmembrane region" description="Helical" evidence="6">
    <location>
        <begin position="258"/>
        <end position="277"/>
    </location>
</feature>
<feature type="transmembrane region" description="Helical" evidence="6">
    <location>
        <begin position="183"/>
        <end position="202"/>
    </location>
</feature>
<accession>A0A1F5XGH8</accession>
<evidence type="ECO:0000313" key="9">
    <source>
        <dbReference type="Proteomes" id="UP000177346"/>
    </source>
</evidence>
<dbReference type="Pfam" id="PF13432">
    <property type="entry name" value="TPR_16"/>
    <property type="match status" value="1"/>
</dbReference>
<dbReference type="EMBL" id="MFIF01000009">
    <property type="protein sequence ID" value="OGF87023.1"/>
    <property type="molecule type" value="Genomic_DNA"/>
</dbReference>
<feature type="repeat" description="TPR" evidence="5">
    <location>
        <begin position="568"/>
        <end position="601"/>
    </location>
</feature>
<feature type="transmembrane region" description="Helical" evidence="6">
    <location>
        <begin position="358"/>
        <end position="382"/>
    </location>
</feature>
<dbReference type="PROSITE" id="PS50293">
    <property type="entry name" value="TPR_REGION"/>
    <property type="match status" value="1"/>
</dbReference>
<evidence type="ECO:0000256" key="1">
    <source>
        <dbReference type="ARBA" id="ARBA00004141"/>
    </source>
</evidence>
<feature type="repeat" description="TPR" evidence="5">
    <location>
        <begin position="701"/>
        <end position="734"/>
    </location>
</feature>
<evidence type="ECO:0000256" key="6">
    <source>
        <dbReference type="SAM" id="Phobius"/>
    </source>
</evidence>
<feature type="transmembrane region" description="Helical" evidence="6">
    <location>
        <begin position="53"/>
        <end position="72"/>
    </location>
</feature>
<evidence type="ECO:0000256" key="4">
    <source>
        <dbReference type="ARBA" id="ARBA00023136"/>
    </source>
</evidence>
<protein>
    <recommendedName>
        <fullName evidence="7">O-antigen ligase-related domain-containing protein</fullName>
    </recommendedName>
</protein>
<keyword evidence="3 6" id="KW-1133">Transmembrane helix</keyword>
<evidence type="ECO:0000259" key="7">
    <source>
        <dbReference type="Pfam" id="PF04932"/>
    </source>
</evidence>
<reference evidence="8 9" key="1">
    <citation type="journal article" date="2016" name="Nat. Commun.">
        <title>Thousands of microbial genomes shed light on interconnected biogeochemical processes in an aquifer system.</title>
        <authorList>
            <person name="Anantharaman K."/>
            <person name="Brown C.T."/>
            <person name="Hug L.A."/>
            <person name="Sharon I."/>
            <person name="Castelle C.J."/>
            <person name="Probst A.J."/>
            <person name="Thomas B.C."/>
            <person name="Singh A."/>
            <person name="Wilkins M.J."/>
            <person name="Karaoz U."/>
            <person name="Brodie E.L."/>
            <person name="Williams K.H."/>
            <person name="Hubbard S.S."/>
            <person name="Banfield J.F."/>
        </authorList>
    </citation>
    <scope>NUCLEOTIDE SEQUENCE [LARGE SCALE GENOMIC DNA]</scope>
</reference>
<dbReference type="PANTHER" id="PTHR37422:SF13">
    <property type="entry name" value="LIPOPOLYSACCHARIDE BIOSYNTHESIS PROTEIN PA4999-RELATED"/>
    <property type="match status" value="1"/>
</dbReference>
<feature type="transmembrane region" description="Helical" evidence="6">
    <location>
        <begin position="454"/>
        <end position="479"/>
    </location>
</feature>
<feature type="transmembrane region" description="Helical" evidence="6">
    <location>
        <begin position="389"/>
        <end position="409"/>
    </location>
</feature>
<dbReference type="InterPro" id="IPR011990">
    <property type="entry name" value="TPR-like_helical_dom_sf"/>
</dbReference>
<dbReference type="InterPro" id="IPR007016">
    <property type="entry name" value="O-antigen_ligase-rel_domated"/>
</dbReference>
<dbReference type="InterPro" id="IPR019734">
    <property type="entry name" value="TPR_rpt"/>
</dbReference>
<feature type="transmembrane region" description="Helical" evidence="6">
    <location>
        <begin position="415"/>
        <end position="433"/>
    </location>
</feature>
<feature type="transmembrane region" description="Helical" evidence="6">
    <location>
        <begin position="144"/>
        <end position="163"/>
    </location>
</feature>
<comment type="caution">
    <text evidence="8">The sequence shown here is derived from an EMBL/GenBank/DDBJ whole genome shotgun (WGS) entry which is preliminary data.</text>
</comment>
<feature type="transmembrane region" description="Helical" evidence="6">
    <location>
        <begin position="84"/>
        <end position="105"/>
    </location>
</feature>
<comment type="subcellular location">
    <subcellularLocation>
        <location evidence="1">Membrane</location>
        <topology evidence="1">Multi-pass membrane protein</topology>
    </subcellularLocation>
</comment>
<dbReference type="GO" id="GO:0016020">
    <property type="term" value="C:membrane"/>
    <property type="evidence" value="ECO:0007669"/>
    <property type="project" value="UniProtKB-SubCell"/>
</dbReference>
<dbReference type="PANTHER" id="PTHR37422">
    <property type="entry name" value="TEICHURONIC ACID BIOSYNTHESIS PROTEIN TUAE"/>
    <property type="match status" value="1"/>
</dbReference>
<feature type="repeat" description="TPR" evidence="5">
    <location>
        <begin position="602"/>
        <end position="635"/>
    </location>
</feature>
<evidence type="ECO:0000313" key="8">
    <source>
        <dbReference type="EMBL" id="OGF87023.1"/>
    </source>
</evidence>
<feature type="transmembrane region" description="Helical" evidence="6">
    <location>
        <begin position="117"/>
        <end position="135"/>
    </location>
</feature>
<feature type="transmembrane region" description="Helical" evidence="6">
    <location>
        <begin position="232"/>
        <end position="251"/>
    </location>
</feature>
<feature type="transmembrane region" description="Helical" evidence="6">
    <location>
        <begin position="12"/>
        <end position="33"/>
    </location>
</feature>
<feature type="domain" description="O-antigen ligase-related" evidence="7">
    <location>
        <begin position="223"/>
        <end position="371"/>
    </location>
</feature>
<keyword evidence="4 6" id="KW-0472">Membrane</keyword>
<evidence type="ECO:0000256" key="5">
    <source>
        <dbReference type="PROSITE-ProRule" id="PRU00339"/>
    </source>
</evidence>